<dbReference type="SUPFAM" id="SSF56300">
    <property type="entry name" value="Metallo-dependent phosphatases"/>
    <property type="match status" value="1"/>
</dbReference>
<evidence type="ECO:0000259" key="3">
    <source>
        <dbReference type="Pfam" id="PF12850"/>
    </source>
</evidence>
<accession>A0ABS5JUY5</accession>
<name>A0ABS5JUY5_9BACT</name>
<dbReference type="Pfam" id="PF12850">
    <property type="entry name" value="Metallophos_2"/>
    <property type="match status" value="1"/>
</dbReference>
<sequence length="166" mass="19037">MKRIGLLSDTHSYFDARFKELFKDVDEIWHAGDLGDIKVLDEMRNFKPVRAIWGNIDGNNIRQELNEVLEFSCEDVSVYMIHIGGYPGKYEKHVKADLIRKKPQIFVSGHSHILKVMYDKTLDVLHLNPGAAGRSGFHSVRTALRFTIDGKEIKDMEVIELGPKRV</sequence>
<dbReference type="NCBIfam" id="TIGR00040">
    <property type="entry name" value="yfcE"/>
    <property type="match status" value="1"/>
</dbReference>
<evidence type="ECO:0000313" key="5">
    <source>
        <dbReference type="Proteomes" id="UP000708576"/>
    </source>
</evidence>
<gene>
    <name evidence="4" type="ORF">KEM10_10140</name>
</gene>
<comment type="caution">
    <text evidence="4">The sequence shown here is derived from an EMBL/GenBank/DDBJ whole genome shotgun (WGS) entry which is preliminary data.</text>
</comment>
<dbReference type="RefSeq" id="WP_212215869.1">
    <property type="nucleotide sequence ID" value="NZ_JAGUCO010000005.1"/>
</dbReference>
<dbReference type="EC" id="3.1.4.-" evidence="2"/>
<keyword evidence="5" id="KW-1185">Reference proteome</keyword>
<comment type="similarity">
    <text evidence="1 2">Belongs to the metallophosphoesterase superfamily. YfcE family.</text>
</comment>
<dbReference type="InterPro" id="IPR029052">
    <property type="entry name" value="Metallo-depent_PP-like"/>
</dbReference>
<dbReference type="InterPro" id="IPR000979">
    <property type="entry name" value="Phosphodiesterase_MJ0936/Vps29"/>
</dbReference>
<feature type="domain" description="Calcineurin-like phosphoesterase" evidence="3">
    <location>
        <begin position="3"/>
        <end position="150"/>
    </location>
</feature>
<evidence type="ECO:0000256" key="1">
    <source>
        <dbReference type="ARBA" id="ARBA00008950"/>
    </source>
</evidence>
<dbReference type="InterPro" id="IPR024654">
    <property type="entry name" value="Calcineurin-like_PHP_lpxH"/>
</dbReference>
<dbReference type="EMBL" id="JAGUCO010000005">
    <property type="protein sequence ID" value="MBS2098638.1"/>
    <property type="molecule type" value="Genomic_DNA"/>
</dbReference>
<keyword evidence="2" id="KW-0479">Metal-binding</keyword>
<proteinExistence type="inferred from homology"/>
<reference evidence="4 5" key="1">
    <citation type="journal article" date="2015" name="Int. J. Syst. Evol. Microbiol.">
        <title>Carboxylicivirga linearis sp. nov., isolated from a sea cucumber culture pond.</title>
        <authorList>
            <person name="Wang F.Q."/>
            <person name="Zhou Y.X."/>
            <person name="Lin X.Z."/>
            <person name="Chen G.J."/>
            <person name="Du Z.J."/>
        </authorList>
    </citation>
    <scope>NUCLEOTIDE SEQUENCE [LARGE SCALE GENOMIC DNA]</scope>
    <source>
        <strain evidence="4 5">FB218</strain>
    </source>
</reference>
<comment type="cofactor">
    <cofactor evidence="2">
        <name>a divalent metal cation</name>
        <dbReference type="ChEBI" id="CHEBI:60240"/>
    </cofactor>
</comment>
<evidence type="ECO:0000256" key="2">
    <source>
        <dbReference type="RuleBase" id="RU362039"/>
    </source>
</evidence>
<protein>
    <recommendedName>
        <fullName evidence="2">Phosphoesterase</fullName>
        <ecNumber evidence="2">3.1.4.-</ecNumber>
    </recommendedName>
</protein>
<evidence type="ECO:0000313" key="4">
    <source>
        <dbReference type="EMBL" id="MBS2098638.1"/>
    </source>
</evidence>
<dbReference type="Proteomes" id="UP000708576">
    <property type="component" value="Unassembled WGS sequence"/>
</dbReference>
<dbReference type="Gene3D" id="3.60.21.10">
    <property type="match status" value="1"/>
</dbReference>
<organism evidence="4 5">
    <name type="scientific">Carboxylicivirga linearis</name>
    <dbReference type="NCBI Taxonomy" id="1628157"/>
    <lineage>
        <taxon>Bacteria</taxon>
        <taxon>Pseudomonadati</taxon>
        <taxon>Bacteroidota</taxon>
        <taxon>Bacteroidia</taxon>
        <taxon>Marinilabiliales</taxon>
        <taxon>Marinilabiliaceae</taxon>
        <taxon>Carboxylicivirga</taxon>
    </lineage>
</organism>